<dbReference type="EMBL" id="AGFM01000056">
    <property type="protein sequence ID" value="EHJ59509.1"/>
    <property type="molecule type" value="Genomic_DNA"/>
</dbReference>
<name>G6EGR6_9SPHN</name>
<evidence type="ECO:0000313" key="2">
    <source>
        <dbReference type="Proteomes" id="UP000004030"/>
    </source>
</evidence>
<sequence length="449" mass="50151">MMGEAIERLKALREMPDVFDIPEEVLRPLHIAATQEALDAQRPHIPVLDKRARDMGIDRVRSLDDVVPLLFAHSNYKSYPASFLAQGRWKALLQWLAMVSTPDYSDVDVEGIADIDDLLQRLWAAGYCVTTSSGTGGKLSMVPKSTGDMNRLKDFILHFREMERPLPPERQFHFFCFGPVLGTYTATSINAFTIEGFARPDSTYVLIEEPMRNVAIMRMAEMRRRMADGTATPDEIAQMEAQAAAQSEQMKERFASMADKFLELRHERVWLSAMTAQLWDLMLLARERGIERAELGPGSVITGGGGRKHLNLPDDFQEQLNDFYGTRGPAGYGMSEMSWLYPACGAGRYHVHPFAAALILDERGERLLAREGVVEGRFAFMDPTTDYRWGGLISGDKVTADFGSCPCGRKGMTILDPIRRYADINADGDKIECAGTIDAYIRGGFAQTA</sequence>
<dbReference type="eggNOG" id="COG1541">
    <property type="taxonomic scope" value="Bacteria"/>
</dbReference>
<proteinExistence type="predicted"/>
<dbReference type="PATRIC" id="fig|1088721.3.peg.3491"/>
<evidence type="ECO:0008006" key="3">
    <source>
        <dbReference type="Google" id="ProtNLM"/>
    </source>
</evidence>
<organism evidence="1 2">
    <name type="scientific">Novosphingobium pentaromativorans US6-1</name>
    <dbReference type="NCBI Taxonomy" id="1088721"/>
    <lineage>
        <taxon>Bacteria</taxon>
        <taxon>Pseudomonadati</taxon>
        <taxon>Pseudomonadota</taxon>
        <taxon>Alphaproteobacteria</taxon>
        <taxon>Sphingomonadales</taxon>
        <taxon>Sphingomonadaceae</taxon>
        <taxon>Novosphingobium</taxon>
    </lineage>
</organism>
<reference evidence="1 2" key="1">
    <citation type="journal article" date="2012" name="J. Bacteriol.">
        <title>Genome sequence of benzo(a)pyrene-degrading bacterium Novosphingobium pentaromativorans US6-1.</title>
        <authorList>
            <person name="Luo Y.R."/>
            <person name="Kang S.G."/>
            <person name="Kim S.J."/>
            <person name="Kim M.R."/>
            <person name="Li N."/>
            <person name="Lee J.H."/>
            <person name="Kwon K.K."/>
        </authorList>
    </citation>
    <scope>NUCLEOTIDE SEQUENCE [LARGE SCALE GENOMIC DNA]</scope>
    <source>
        <strain evidence="1 2">US6-1</strain>
    </source>
</reference>
<evidence type="ECO:0000313" key="1">
    <source>
        <dbReference type="EMBL" id="EHJ59509.1"/>
    </source>
</evidence>
<keyword evidence="2" id="KW-1185">Reference proteome</keyword>
<dbReference type="Proteomes" id="UP000004030">
    <property type="component" value="Unassembled WGS sequence"/>
</dbReference>
<dbReference type="InterPro" id="IPR042099">
    <property type="entry name" value="ANL_N_sf"/>
</dbReference>
<dbReference type="AlphaFoldDB" id="G6EGR6"/>
<comment type="caution">
    <text evidence="1">The sequence shown here is derived from an EMBL/GenBank/DDBJ whole genome shotgun (WGS) entry which is preliminary data.</text>
</comment>
<protein>
    <recommendedName>
        <fullName evidence="3">Acyl-protein synthetase LuxE domain-containing protein</fullName>
    </recommendedName>
</protein>
<dbReference type="Gene3D" id="3.40.50.12780">
    <property type="entry name" value="N-terminal domain of ligase-like"/>
    <property type="match status" value="1"/>
</dbReference>
<accession>G6EGR6</accession>
<gene>
    <name evidence="1" type="ORF">NSU_3537</name>
</gene>